<gene>
    <name evidence="1" type="ORF">ABVC42_04315</name>
</gene>
<protein>
    <submittedName>
        <fullName evidence="1">Uncharacterized protein</fullName>
    </submittedName>
</protein>
<organism evidence="1 2">
    <name type="scientific">Lactobacillus crispatus</name>
    <dbReference type="NCBI Taxonomy" id="47770"/>
    <lineage>
        <taxon>Bacteria</taxon>
        <taxon>Bacillati</taxon>
        <taxon>Bacillota</taxon>
        <taxon>Bacilli</taxon>
        <taxon>Lactobacillales</taxon>
        <taxon>Lactobacillaceae</taxon>
        <taxon>Lactobacillus</taxon>
    </lineage>
</organism>
<keyword evidence="2" id="KW-1185">Reference proteome</keyword>
<dbReference type="EMBL" id="JBETVU010000012">
    <property type="protein sequence ID" value="MES5149152.1"/>
    <property type="molecule type" value="Genomic_DNA"/>
</dbReference>
<dbReference type="RefSeq" id="WP_005719615.1">
    <property type="nucleotide sequence ID" value="NZ_CAZZQD010000001.1"/>
</dbReference>
<comment type="caution">
    <text evidence="1">The sequence shown here is derived from an EMBL/GenBank/DDBJ whole genome shotgun (WGS) entry which is preliminary data.</text>
</comment>
<sequence>MIDYKTLKHSENGMPTWDAFLGPMLEVASTKEEWVGRELDKLLSQRLIYLKNLLI</sequence>
<evidence type="ECO:0000313" key="2">
    <source>
        <dbReference type="Proteomes" id="UP001434419"/>
    </source>
</evidence>
<evidence type="ECO:0000313" key="1">
    <source>
        <dbReference type="EMBL" id="MES5149152.1"/>
    </source>
</evidence>
<dbReference type="Proteomes" id="UP001434419">
    <property type="component" value="Unassembled WGS sequence"/>
</dbReference>
<reference evidence="1" key="1">
    <citation type="submission" date="2024-06" db="EMBL/GenBank/DDBJ databases">
        <title>Vaginal Lactobacillus fatty acid response mechanisms reveal a metabolite-targeted strategy for bacterial vaginosis treatment.</title>
        <authorList>
            <person name="Zhu M."/>
            <person name="Blainey P.C."/>
            <person name="Bloom S.M."/>
            <person name="Kwon D.S."/>
        </authorList>
    </citation>
    <scope>NUCLEOTIDE SEQUENCE</scope>
    <source>
        <strain evidence="1">194_F1_1</strain>
    </source>
</reference>
<proteinExistence type="predicted"/>
<accession>A0ABV2B7S0</accession>
<name>A0ABV2B7S0_9LACO</name>